<dbReference type="InterPro" id="IPR036412">
    <property type="entry name" value="HAD-like_sf"/>
</dbReference>
<name>A0A840BG71_9RHOO</name>
<dbReference type="PANTHER" id="PTHR46193">
    <property type="entry name" value="6-PHOSPHOGLUCONATE PHOSPHATASE"/>
    <property type="match status" value="1"/>
</dbReference>
<keyword evidence="6" id="KW-1185">Reference proteome</keyword>
<dbReference type="Pfam" id="PF00702">
    <property type="entry name" value="Hydrolase"/>
    <property type="match status" value="1"/>
</dbReference>
<evidence type="ECO:0000313" key="6">
    <source>
        <dbReference type="Proteomes" id="UP000561045"/>
    </source>
</evidence>
<proteinExistence type="inferred from homology"/>
<keyword evidence="3" id="KW-0479">Metal-binding</keyword>
<evidence type="ECO:0000256" key="2">
    <source>
        <dbReference type="ARBA" id="ARBA00006171"/>
    </source>
</evidence>
<organism evidence="5 6">
    <name type="scientific">Niveibacterium umoris</name>
    <dbReference type="NCBI Taxonomy" id="1193620"/>
    <lineage>
        <taxon>Bacteria</taxon>
        <taxon>Pseudomonadati</taxon>
        <taxon>Pseudomonadota</taxon>
        <taxon>Betaproteobacteria</taxon>
        <taxon>Rhodocyclales</taxon>
        <taxon>Rhodocyclaceae</taxon>
        <taxon>Niveibacterium</taxon>
    </lineage>
</organism>
<dbReference type="GO" id="GO:0016787">
    <property type="term" value="F:hydrolase activity"/>
    <property type="evidence" value="ECO:0007669"/>
    <property type="project" value="UniProtKB-KW"/>
</dbReference>
<reference evidence="5 6" key="1">
    <citation type="submission" date="2020-08" db="EMBL/GenBank/DDBJ databases">
        <title>Genomic Encyclopedia of Type Strains, Phase IV (KMG-IV): sequencing the most valuable type-strain genomes for metagenomic binning, comparative biology and taxonomic classification.</title>
        <authorList>
            <person name="Goeker M."/>
        </authorList>
    </citation>
    <scope>NUCLEOTIDE SEQUENCE [LARGE SCALE GENOMIC DNA]</scope>
    <source>
        <strain evidence="5 6">DSM 106739</strain>
    </source>
</reference>
<dbReference type="InterPro" id="IPR051600">
    <property type="entry name" value="Beta-PGM-like"/>
</dbReference>
<dbReference type="EMBL" id="JACIET010000001">
    <property type="protein sequence ID" value="MBB4012175.1"/>
    <property type="molecule type" value="Genomic_DNA"/>
</dbReference>
<keyword evidence="5" id="KW-0378">Hydrolase</keyword>
<dbReference type="SFLD" id="SFLDG01135">
    <property type="entry name" value="C1.5.6:_HAD__Beta-PGM__Phospha"/>
    <property type="match status" value="1"/>
</dbReference>
<dbReference type="NCBIfam" id="TIGR01549">
    <property type="entry name" value="HAD-SF-IA-v1"/>
    <property type="match status" value="1"/>
</dbReference>
<comment type="cofactor">
    <cofactor evidence="1">
        <name>Mg(2+)</name>
        <dbReference type="ChEBI" id="CHEBI:18420"/>
    </cofactor>
</comment>
<evidence type="ECO:0000256" key="3">
    <source>
        <dbReference type="ARBA" id="ARBA00022723"/>
    </source>
</evidence>
<dbReference type="InterPro" id="IPR006439">
    <property type="entry name" value="HAD-SF_hydro_IA"/>
</dbReference>
<comment type="caution">
    <text evidence="5">The sequence shown here is derived from an EMBL/GenBank/DDBJ whole genome shotgun (WGS) entry which is preliminary data.</text>
</comment>
<dbReference type="AlphaFoldDB" id="A0A840BG71"/>
<accession>A0A840BG71</accession>
<sequence>MVAPRLLIFDCDGVLVDSEPMANRKLVEHAAAHGLQLELEATLHEFNGATLSHRVATLAARHGWSPPADFVREVDDQIDASVAEADAIPGVAAVLRQLADAGVPMCLASNSRHREIEIRLAHLGFTHYFSRRFSGAEDVAHAKPAPNLYLHAAREMGVAPAECVVIEDSENGIRAACAAGTRVFGFARFTPHERVVALGATPFADMAELPVLLAGAGLAI</sequence>
<evidence type="ECO:0000313" key="5">
    <source>
        <dbReference type="EMBL" id="MBB4012175.1"/>
    </source>
</evidence>
<dbReference type="SFLD" id="SFLDS00003">
    <property type="entry name" value="Haloacid_Dehalogenase"/>
    <property type="match status" value="1"/>
</dbReference>
<dbReference type="GO" id="GO:0046872">
    <property type="term" value="F:metal ion binding"/>
    <property type="evidence" value="ECO:0007669"/>
    <property type="project" value="UniProtKB-KW"/>
</dbReference>
<dbReference type="Proteomes" id="UP000561045">
    <property type="component" value="Unassembled WGS sequence"/>
</dbReference>
<dbReference type="InterPro" id="IPR023214">
    <property type="entry name" value="HAD_sf"/>
</dbReference>
<dbReference type="NCBIfam" id="TIGR01509">
    <property type="entry name" value="HAD-SF-IA-v3"/>
    <property type="match status" value="1"/>
</dbReference>
<dbReference type="SUPFAM" id="SSF56784">
    <property type="entry name" value="HAD-like"/>
    <property type="match status" value="1"/>
</dbReference>
<protein>
    <submittedName>
        <fullName evidence="5">HAD superfamily hydrolase (TIGR01509 family)</fullName>
    </submittedName>
</protein>
<dbReference type="Gene3D" id="3.40.50.1000">
    <property type="entry name" value="HAD superfamily/HAD-like"/>
    <property type="match status" value="1"/>
</dbReference>
<dbReference type="RefSeq" id="WP_183633722.1">
    <property type="nucleotide sequence ID" value="NZ_BAABLE010000011.1"/>
</dbReference>
<dbReference type="Gene3D" id="1.10.150.240">
    <property type="entry name" value="Putative phosphatase, domain 2"/>
    <property type="match status" value="1"/>
</dbReference>
<dbReference type="InterPro" id="IPR023198">
    <property type="entry name" value="PGP-like_dom2"/>
</dbReference>
<gene>
    <name evidence="5" type="ORF">GGR36_001483</name>
</gene>
<evidence type="ECO:0000256" key="4">
    <source>
        <dbReference type="ARBA" id="ARBA00022842"/>
    </source>
</evidence>
<dbReference type="SFLD" id="SFLDG01129">
    <property type="entry name" value="C1.5:_HAD__Beta-PGM__Phosphata"/>
    <property type="match status" value="1"/>
</dbReference>
<keyword evidence="4" id="KW-0460">Magnesium</keyword>
<dbReference type="PANTHER" id="PTHR46193:SF10">
    <property type="entry name" value="6-PHOSPHOGLUCONATE PHOSPHATASE"/>
    <property type="match status" value="1"/>
</dbReference>
<evidence type="ECO:0000256" key="1">
    <source>
        <dbReference type="ARBA" id="ARBA00001946"/>
    </source>
</evidence>
<comment type="similarity">
    <text evidence="2">Belongs to the HAD-like hydrolase superfamily. CbbY/CbbZ/Gph/YieH family.</text>
</comment>